<accession>A0A563EV50</accession>
<name>A0A563EV50_9PSEU</name>
<gene>
    <name evidence="1" type="ORF">FKR81_15310</name>
</gene>
<dbReference type="AlphaFoldDB" id="A0A563EV50"/>
<comment type="caution">
    <text evidence="1">The sequence shown here is derived from an EMBL/GenBank/DDBJ whole genome shotgun (WGS) entry which is preliminary data.</text>
</comment>
<proteinExistence type="predicted"/>
<sequence length="82" mass="8962">MLKLMVSPGPNAKAEVVPWPAVTYAYCLRLHLDPSMIVIHMPEGPDAQKEMAAFLRSLANEAGLLALVLDPRPENLPGQREA</sequence>
<dbReference type="EMBL" id="VOBR01000008">
    <property type="protein sequence ID" value="TWP51560.1"/>
    <property type="molecule type" value="Genomic_DNA"/>
</dbReference>
<evidence type="ECO:0000313" key="2">
    <source>
        <dbReference type="Proteomes" id="UP000316639"/>
    </source>
</evidence>
<dbReference type="OrthoDB" id="3690858at2"/>
<dbReference type="Proteomes" id="UP000316639">
    <property type="component" value="Unassembled WGS sequence"/>
</dbReference>
<organism evidence="1 2">
    <name type="scientific">Lentzea tibetensis</name>
    <dbReference type="NCBI Taxonomy" id="2591470"/>
    <lineage>
        <taxon>Bacteria</taxon>
        <taxon>Bacillati</taxon>
        <taxon>Actinomycetota</taxon>
        <taxon>Actinomycetes</taxon>
        <taxon>Pseudonocardiales</taxon>
        <taxon>Pseudonocardiaceae</taxon>
        <taxon>Lentzea</taxon>
    </lineage>
</organism>
<protein>
    <submittedName>
        <fullName evidence="1">Uncharacterized protein</fullName>
    </submittedName>
</protein>
<keyword evidence="2" id="KW-1185">Reference proteome</keyword>
<evidence type="ECO:0000313" key="1">
    <source>
        <dbReference type="EMBL" id="TWP51560.1"/>
    </source>
</evidence>
<dbReference type="RefSeq" id="WP_146352397.1">
    <property type="nucleotide sequence ID" value="NZ_VOBR01000008.1"/>
</dbReference>
<reference evidence="1 2" key="1">
    <citation type="submission" date="2019-07" db="EMBL/GenBank/DDBJ databases">
        <title>Lentzea xizangensis sp. nov., isolated from Qinghai-Tibetan Plateau Soils.</title>
        <authorList>
            <person name="Huang J."/>
        </authorList>
    </citation>
    <scope>NUCLEOTIDE SEQUENCE [LARGE SCALE GENOMIC DNA]</scope>
    <source>
        <strain evidence="1 2">FXJ1.1311</strain>
    </source>
</reference>